<dbReference type="EMBL" id="PQFF01000430">
    <property type="protein sequence ID" value="RHZ50561.1"/>
    <property type="molecule type" value="Genomic_DNA"/>
</dbReference>
<name>A0A397GHZ0_9GLOM</name>
<comment type="caution">
    <text evidence="1">The sequence shown here is derived from an EMBL/GenBank/DDBJ whole genome shotgun (WGS) entry which is preliminary data.</text>
</comment>
<evidence type="ECO:0000313" key="2">
    <source>
        <dbReference type="Proteomes" id="UP000266861"/>
    </source>
</evidence>
<accession>A0A397GHZ0</accession>
<evidence type="ECO:0000313" key="1">
    <source>
        <dbReference type="EMBL" id="RHZ50561.1"/>
    </source>
</evidence>
<reference evidence="1 2" key="1">
    <citation type="submission" date="2018-08" db="EMBL/GenBank/DDBJ databases">
        <title>Genome and evolution of the arbuscular mycorrhizal fungus Diversispora epigaea (formerly Glomus versiforme) and its bacterial endosymbionts.</title>
        <authorList>
            <person name="Sun X."/>
            <person name="Fei Z."/>
            <person name="Harrison M."/>
        </authorList>
    </citation>
    <scope>NUCLEOTIDE SEQUENCE [LARGE SCALE GENOMIC DNA]</scope>
    <source>
        <strain evidence="1 2">IT104</strain>
    </source>
</reference>
<gene>
    <name evidence="1" type="ORF">Glove_495g15</name>
</gene>
<dbReference type="AlphaFoldDB" id="A0A397GHZ0"/>
<protein>
    <submittedName>
        <fullName evidence="1">Uncharacterized protein</fullName>
    </submittedName>
</protein>
<sequence>MLAYNSHILYKESMSKNFDEVYILPCLNQKLTKYNEAKLIFKGLTDLNYKPGHKEYTYYKYWLKSNGHANSIDKNDIALLDAYQLKEIHSQYIIQVAGKGYTVIDYSSEVYRMLNTHECIDGNQPLYLIIDIDTRQKPDPEDPKLLFLDSEKIIRKDLMSRILVACADALYLILGCMPTLNFFALTNSLNTEKCSWHIIYLYVQFINYRELQGFTKKVVEIVGKPYSEFIDTGLPKTHFNLQLLGSVKEVCIKRLTMSSVKNEFQQLEDYLVQLKSDYSSKQYKSDHKDLSFSNVVLNSHSLSELPEEIINVKEIKDTSKTYPDFLSKEFNTTLI</sequence>
<proteinExistence type="predicted"/>
<organism evidence="1 2">
    <name type="scientific">Diversispora epigaea</name>
    <dbReference type="NCBI Taxonomy" id="1348612"/>
    <lineage>
        <taxon>Eukaryota</taxon>
        <taxon>Fungi</taxon>
        <taxon>Fungi incertae sedis</taxon>
        <taxon>Mucoromycota</taxon>
        <taxon>Glomeromycotina</taxon>
        <taxon>Glomeromycetes</taxon>
        <taxon>Diversisporales</taxon>
        <taxon>Diversisporaceae</taxon>
        <taxon>Diversispora</taxon>
    </lineage>
</organism>
<keyword evidence="2" id="KW-1185">Reference proteome</keyword>
<dbReference type="Proteomes" id="UP000266861">
    <property type="component" value="Unassembled WGS sequence"/>
</dbReference>